<keyword evidence="2" id="KW-1185">Reference proteome</keyword>
<dbReference type="Gene3D" id="3.40.225.10">
    <property type="entry name" value="Class II aldolase/adducin N-terminal domain"/>
    <property type="match status" value="1"/>
</dbReference>
<sequence>MTINNAPIEKSLGQAAVRLLRKGLLTPGDTLSERIPEQDCFVMVRIGTLPAGHAFEWTPLSAPPRNLHHRIYLARPDIGAIAAGEIPWTSKLARLGLTMPDVFDEQVRHLGKEVSYIKTLSTDKSFAALSNGANAYCFDDLALCLGMTLERLLLNLEILEKCAQSFILAQSTGSKVRHIPWLVRFIANGRLKKDRNDAAARHRRGERAVMKAGY</sequence>
<accession>A0A916S999</accession>
<dbReference type="RefSeq" id="WP_188822732.1">
    <property type="nucleotide sequence ID" value="NZ_BMHH01000004.1"/>
</dbReference>
<dbReference type="EMBL" id="BMHH01000004">
    <property type="protein sequence ID" value="GGA87069.1"/>
    <property type="molecule type" value="Genomic_DNA"/>
</dbReference>
<reference evidence="1" key="1">
    <citation type="journal article" date="2014" name="Int. J. Syst. Evol. Microbiol.">
        <title>Complete genome sequence of Corynebacterium casei LMG S-19264T (=DSM 44701T), isolated from a smear-ripened cheese.</title>
        <authorList>
            <consortium name="US DOE Joint Genome Institute (JGI-PGF)"/>
            <person name="Walter F."/>
            <person name="Albersmeier A."/>
            <person name="Kalinowski J."/>
            <person name="Ruckert C."/>
        </authorList>
    </citation>
    <scope>NUCLEOTIDE SEQUENCE</scope>
    <source>
        <strain evidence="1">CGMCC 1.15082</strain>
    </source>
</reference>
<dbReference type="AlphaFoldDB" id="A0A916S999"/>
<evidence type="ECO:0000313" key="1">
    <source>
        <dbReference type="EMBL" id="GGA87069.1"/>
    </source>
</evidence>
<comment type="caution">
    <text evidence="1">The sequence shown here is derived from an EMBL/GenBank/DDBJ whole genome shotgun (WGS) entry which is preliminary data.</text>
</comment>
<proteinExistence type="predicted"/>
<organism evidence="1 2">
    <name type="scientific">Brucella endophytica</name>
    <dbReference type="NCBI Taxonomy" id="1963359"/>
    <lineage>
        <taxon>Bacteria</taxon>
        <taxon>Pseudomonadati</taxon>
        <taxon>Pseudomonadota</taxon>
        <taxon>Alphaproteobacteria</taxon>
        <taxon>Hyphomicrobiales</taxon>
        <taxon>Brucellaceae</taxon>
        <taxon>Brucella/Ochrobactrum group</taxon>
        <taxon>Brucella</taxon>
    </lineage>
</organism>
<dbReference type="SUPFAM" id="SSF53639">
    <property type="entry name" value="AraD/HMP-PK domain-like"/>
    <property type="match status" value="1"/>
</dbReference>
<dbReference type="Proteomes" id="UP000646478">
    <property type="component" value="Unassembled WGS sequence"/>
</dbReference>
<reference evidence="1" key="2">
    <citation type="submission" date="2020-09" db="EMBL/GenBank/DDBJ databases">
        <authorList>
            <person name="Sun Q."/>
            <person name="Zhou Y."/>
        </authorList>
    </citation>
    <scope>NUCLEOTIDE SEQUENCE</scope>
    <source>
        <strain evidence="1">CGMCC 1.15082</strain>
    </source>
</reference>
<evidence type="ECO:0000313" key="2">
    <source>
        <dbReference type="Proteomes" id="UP000646478"/>
    </source>
</evidence>
<name>A0A916S999_9HYPH</name>
<gene>
    <name evidence="1" type="ORF">GCM10011491_13450</name>
</gene>
<dbReference type="InterPro" id="IPR036409">
    <property type="entry name" value="Aldolase_II/adducin_N_sf"/>
</dbReference>
<protein>
    <submittedName>
        <fullName evidence="1">Uncharacterized protein</fullName>
    </submittedName>
</protein>